<proteinExistence type="inferred from homology"/>
<evidence type="ECO:0000313" key="4">
    <source>
        <dbReference type="EMBL" id="NDV36878.1"/>
    </source>
</evidence>
<dbReference type="Gene3D" id="1.10.287.1060">
    <property type="entry name" value="ESAT-6-like"/>
    <property type="match status" value="1"/>
</dbReference>
<dbReference type="PANTHER" id="PTHR22761">
    <property type="entry name" value="CHARGED MULTIVESICULAR BODY PROTEIN"/>
    <property type="match status" value="1"/>
</dbReference>
<dbReference type="GO" id="GO:0032511">
    <property type="term" value="P:late endosome to vacuole transport via multivesicular body sorting pathway"/>
    <property type="evidence" value="ECO:0007669"/>
    <property type="project" value="TreeGrafter"/>
</dbReference>
<dbReference type="Gene3D" id="6.10.250.1710">
    <property type="match status" value="1"/>
</dbReference>
<dbReference type="InterPro" id="IPR005024">
    <property type="entry name" value="Snf7_fam"/>
</dbReference>
<sequence length="154" mass="16933">MAMMALKRKKTYETQITQLSQARLTLEIQITAIEGATTNNQALQSMLEGARALRQLNRNMDVEGVEEMMEDIREQMEVASEIGQAIANPLGIDALDDADLEEELNALVEEEVNEQFRGVTVPTTKLPLGPTPAARAPVSTEDEEFEALSAQMGI</sequence>
<dbReference type="AlphaFoldDB" id="A0A6B2LJK5"/>
<keyword evidence="3" id="KW-0967">Endosome</keyword>
<evidence type="ECO:0000256" key="1">
    <source>
        <dbReference type="ARBA" id="ARBA00004177"/>
    </source>
</evidence>
<dbReference type="PANTHER" id="PTHR22761:SF10">
    <property type="entry name" value="GH13992P"/>
    <property type="match status" value="1"/>
</dbReference>
<dbReference type="EMBL" id="GIBP01007909">
    <property type="protein sequence ID" value="NDV36878.1"/>
    <property type="molecule type" value="Transcribed_RNA"/>
</dbReference>
<comment type="similarity">
    <text evidence="2">Belongs to the SNF7 family.</text>
</comment>
<accession>A0A6B2LJK5</accession>
<evidence type="ECO:0000256" key="3">
    <source>
        <dbReference type="ARBA" id="ARBA00022753"/>
    </source>
</evidence>
<dbReference type="GO" id="GO:0000815">
    <property type="term" value="C:ESCRT III complex"/>
    <property type="evidence" value="ECO:0007669"/>
    <property type="project" value="TreeGrafter"/>
</dbReference>
<dbReference type="Pfam" id="PF03357">
    <property type="entry name" value="Snf7"/>
    <property type="match status" value="1"/>
</dbReference>
<protein>
    <submittedName>
        <fullName evidence="4">Uncharacterized protein</fullName>
    </submittedName>
</protein>
<name>A0A6B2LJK5_9EUKA</name>
<comment type="subcellular location">
    <subcellularLocation>
        <location evidence="1">Endosome</location>
    </subcellularLocation>
</comment>
<dbReference type="GO" id="GO:0009898">
    <property type="term" value="C:cytoplasmic side of plasma membrane"/>
    <property type="evidence" value="ECO:0007669"/>
    <property type="project" value="TreeGrafter"/>
</dbReference>
<reference evidence="4" key="1">
    <citation type="journal article" date="2020" name="J. Eukaryot. Microbiol.">
        <title>De novo Sequencing, Assembly and Annotation of the Transcriptome for the Free-Living Testate Amoeba Arcella intermedia.</title>
        <authorList>
            <person name="Ribeiro G.M."/>
            <person name="Porfirio-Sousa A.L."/>
            <person name="Maurer-Alcala X.X."/>
            <person name="Katz L.A."/>
            <person name="Lahr D.J.G."/>
        </authorList>
    </citation>
    <scope>NUCLEOTIDE SEQUENCE</scope>
</reference>
<evidence type="ECO:0000256" key="2">
    <source>
        <dbReference type="ARBA" id="ARBA00006190"/>
    </source>
</evidence>
<dbReference type="GO" id="GO:0005771">
    <property type="term" value="C:multivesicular body"/>
    <property type="evidence" value="ECO:0007669"/>
    <property type="project" value="TreeGrafter"/>
</dbReference>
<organism evidence="4">
    <name type="scientific">Arcella intermedia</name>
    <dbReference type="NCBI Taxonomy" id="1963864"/>
    <lineage>
        <taxon>Eukaryota</taxon>
        <taxon>Amoebozoa</taxon>
        <taxon>Tubulinea</taxon>
        <taxon>Elardia</taxon>
        <taxon>Arcellinida</taxon>
        <taxon>Sphaerothecina</taxon>
        <taxon>Arcellidae</taxon>
        <taxon>Arcella</taxon>
    </lineage>
</organism>
<dbReference type="GO" id="GO:0006900">
    <property type="term" value="P:vesicle budding from membrane"/>
    <property type="evidence" value="ECO:0007669"/>
    <property type="project" value="TreeGrafter"/>
</dbReference>